<comment type="caution">
    <text evidence="1">The sequence shown here is derived from an EMBL/GenBank/DDBJ whole genome shotgun (WGS) entry which is preliminary data.</text>
</comment>
<dbReference type="EMBL" id="CAJOBC010007911">
    <property type="protein sequence ID" value="CAF3947033.1"/>
    <property type="molecule type" value="Genomic_DNA"/>
</dbReference>
<dbReference type="AlphaFoldDB" id="A0A814UZ03"/>
<proteinExistence type="predicted"/>
<evidence type="ECO:0000313" key="3">
    <source>
        <dbReference type="Proteomes" id="UP000663829"/>
    </source>
</evidence>
<accession>A0A814UZ03</accession>
<organism evidence="1 3">
    <name type="scientific">Didymodactylos carnosus</name>
    <dbReference type="NCBI Taxonomy" id="1234261"/>
    <lineage>
        <taxon>Eukaryota</taxon>
        <taxon>Metazoa</taxon>
        <taxon>Spiralia</taxon>
        <taxon>Gnathifera</taxon>
        <taxon>Rotifera</taxon>
        <taxon>Eurotatoria</taxon>
        <taxon>Bdelloidea</taxon>
        <taxon>Philodinida</taxon>
        <taxon>Philodinidae</taxon>
        <taxon>Didymodactylos</taxon>
    </lineage>
</organism>
<feature type="non-terminal residue" evidence="1">
    <location>
        <position position="1"/>
    </location>
</feature>
<evidence type="ECO:0000313" key="1">
    <source>
        <dbReference type="EMBL" id="CAF1182731.1"/>
    </source>
</evidence>
<dbReference type="EMBL" id="CAJNOQ010007912">
    <property type="protein sequence ID" value="CAF1182731.1"/>
    <property type="molecule type" value="Genomic_DNA"/>
</dbReference>
<sequence length="57" mass="6875">NSEVIRIYKAKIELANLDYRSNRELLNKLNVYTSHEDDLLEPNYNQLKYVIDQDFEL</sequence>
<evidence type="ECO:0000313" key="2">
    <source>
        <dbReference type="EMBL" id="CAF3947033.1"/>
    </source>
</evidence>
<keyword evidence="3" id="KW-1185">Reference proteome</keyword>
<gene>
    <name evidence="1" type="ORF">GPM918_LOCUS22789</name>
    <name evidence="2" type="ORF">SRO942_LOCUS22784</name>
</gene>
<protein>
    <submittedName>
        <fullName evidence="1">Uncharacterized protein</fullName>
    </submittedName>
</protein>
<dbReference type="Proteomes" id="UP000681722">
    <property type="component" value="Unassembled WGS sequence"/>
</dbReference>
<dbReference type="Proteomes" id="UP000663829">
    <property type="component" value="Unassembled WGS sequence"/>
</dbReference>
<reference evidence="1" key="1">
    <citation type="submission" date="2021-02" db="EMBL/GenBank/DDBJ databases">
        <authorList>
            <person name="Nowell W R."/>
        </authorList>
    </citation>
    <scope>NUCLEOTIDE SEQUENCE</scope>
</reference>
<name>A0A814UZ03_9BILA</name>